<evidence type="ECO:0000256" key="1">
    <source>
        <dbReference type="SAM" id="Phobius"/>
    </source>
</evidence>
<name>A0ABV4UZK9_9BACL</name>
<evidence type="ECO:0000313" key="3">
    <source>
        <dbReference type="Proteomes" id="UP001575622"/>
    </source>
</evidence>
<sequence>MEFKEYTDDRGWKNYSVTIDGETLDINNTYVSPSVRKNNFSLHSHDYEDSLRIAEKYSFRELVFNNSLSGFFSLITLFLPIEGIEYSDELRIWLVNDMKLKVCFVIEINDFEHWKKSWSIAEYANVMREFTTRRGLSWEEDEVITNGCSIVWEIDNLDMKVIDFYERFSQVVREIHDQSIVTLRSQSTPNTLVSLFNFPEHIKIACEQYLLYFITFLNEIGISATGDLTHQAGDVLFSITPRSKEIALEQIQSALQIYLQFPENPSFQNYQVVNNDIRVQQLIATVQHFQSQLIFSQSMLQLHQATIQAQQSTINLLQTANGIFNGDTNIQPISNYLKQISDGQKKVEDSISFLGGNVSLTKYKGKGFEIDLPRLYNLVKELVFKNNK</sequence>
<feature type="transmembrane region" description="Helical" evidence="1">
    <location>
        <begin position="62"/>
        <end position="81"/>
    </location>
</feature>
<organism evidence="2 3">
    <name type="scientific">Paenibacillus oleatilyticus</name>
    <dbReference type="NCBI Taxonomy" id="2594886"/>
    <lineage>
        <taxon>Bacteria</taxon>
        <taxon>Bacillati</taxon>
        <taxon>Bacillota</taxon>
        <taxon>Bacilli</taxon>
        <taxon>Bacillales</taxon>
        <taxon>Paenibacillaceae</taxon>
        <taxon>Paenibacillus</taxon>
    </lineage>
</organism>
<keyword evidence="1" id="KW-0812">Transmembrane</keyword>
<dbReference type="EMBL" id="JBHDLN010000005">
    <property type="protein sequence ID" value="MFB0843125.1"/>
    <property type="molecule type" value="Genomic_DNA"/>
</dbReference>
<gene>
    <name evidence="2" type="ORF">ACEU3E_13160</name>
</gene>
<evidence type="ECO:0000313" key="2">
    <source>
        <dbReference type="EMBL" id="MFB0843125.1"/>
    </source>
</evidence>
<keyword evidence="1" id="KW-0472">Membrane</keyword>
<keyword evidence="1" id="KW-1133">Transmembrane helix</keyword>
<proteinExistence type="predicted"/>
<comment type="caution">
    <text evidence="2">The sequence shown here is derived from an EMBL/GenBank/DDBJ whole genome shotgun (WGS) entry which is preliminary data.</text>
</comment>
<keyword evidence="3" id="KW-1185">Reference proteome</keyword>
<reference evidence="2 3" key="1">
    <citation type="submission" date="2024-09" db="EMBL/GenBank/DDBJ databases">
        <authorList>
            <person name="Makale K.P.P."/>
            <person name="Makhzoum A."/>
            <person name="Rantong G."/>
            <person name="Rahube T.O."/>
        </authorList>
    </citation>
    <scope>NUCLEOTIDE SEQUENCE [LARGE SCALE GENOMIC DNA]</scope>
    <source>
        <strain evidence="2 3">KM_D13</strain>
    </source>
</reference>
<dbReference type="RefSeq" id="WP_373951548.1">
    <property type="nucleotide sequence ID" value="NZ_JBHDLN010000005.1"/>
</dbReference>
<accession>A0ABV4UZK9</accession>
<protein>
    <submittedName>
        <fullName evidence="2">Uncharacterized protein</fullName>
    </submittedName>
</protein>
<dbReference type="Proteomes" id="UP001575622">
    <property type="component" value="Unassembled WGS sequence"/>
</dbReference>